<dbReference type="EMBL" id="OB698569">
    <property type="protein sequence ID" value="CAD7238255.1"/>
    <property type="molecule type" value="Genomic_DNA"/>
</dbReference>
<dbReference type="PROSITE" id="PS51918">
    <property type="entry name" value="RADICAL_SAM"/>
    <property type="match status" value="1"/>
</dbReference>
<organism evidence="1">
    <name type="scientific">Cyprideis torosa</name>
    <dbReference type="NCBI Taxonomy" id="163714"/>
    <lineage>
        <taxon>Eukaryota</taxon>
        <taxon>Metazoa</taxon>
        <taxon>Ecdysozoa</taxon>
        <taxon>Arthropoda</taxon>
        <taxon>Crustacea</taxon>
        <taxon>Oligostraca</taxon>
        <taxon>Ostracoda</taxon>
        <taxon>Podocopa</taxon>
        <taxon>Podocopida</taxon>
        <taxon>Cytherocopina</taxon>
        <taxon>Cytheroidea</taxon>
        <taxon>Cytherideidae</taxon>
        <taxon>Cyprideis</taxon>
    </lineage>
</organism>
<dbReference type="Pfam" id="PF04055">
    <property type="entry name" value="Radical_SAM"/>
    <property type="match status" value="1"/>
</dbReference>
<protein>
    <submittedName>
        <fullName evidence="1">Uncharacterized protein</fullName>
    </submittedName>
</protein>
<dbReference type="AlphaFoldDB" id="A0A7R8ZXM9"/>
<dbReference type="Gene3D" id="3.80.30.20">
    <property type="entry name" value="tm_1862 like domain"/>
    <property type="match status" value="1"/>
</dbReference>
<accession>A0A7R8ZXM9</accession>
<dbReference type="OrthoDB" id="1730074at2759"/>
<reference evidence="1" key="1">
    <citation type="submission" date="2020-11" db="EMBL/GenBank/DDBJ databases">
        <authorList>
            <person name="Tran Van P."/>
        </authorList>
    </citation>
    <scope>NUCLEOTIDE SEQUENCE</scope>
</reference>
<feature type="non-terminal residue" evidence="1">
    <location>
        <position position="163"/>
    </location>
</feature>
<dbReference type="SUPFAM" id="SSF102114">
    <property type="entry name" value="Radical SAM enzymes"/>
    <property type="match status" value="1"/>
</dbReference>
<sequence length="163" mass="18540">QNVNSYRDLSVLVEDEESDVIQISSGFKTVYKPKKGGIRFARLLEAVSEVDPEMRVRFTSPHPKDFPDEVLDVIQNRPNICKALHIPAQSGNSVVLARMRRGYTREAYMSLVDRVRSKIPSVALSSDFIAGFCGETEEEFQDTLSLIEIVKYNLGFLFLYSMR</sequence>
<dbReference type="GO" id="GO:0005739">
    <property type="term" value="C:mitochondrion"/>
    <property type="evidence" value="ECO:0007669"/>
    <property type="project" value="TreeGrafter"/>
</dbReference>
<dbReference type="GO" id="GO:0051536">
    <property type="term" value="F:iron-sulfur cluster binding"/>
    <property type="evidence" value="ECO:0007669"/>
    <property type="project" value="InterPro"/>
</dbReference>
<dbReference type="SMART" id="SM00729">
    <property type="entry name" value="Elp3"/>
    <property type="match status" value="1"/>
</dbReference>
<gene>
    <name evidence="1" type="ORF">CTOB1V02_LOCUS16070</name>
</gene>
<name>A0A7R8ZXM9_9CRUS</name>
<dbReference type="InterPro" id="IPR007197">
    <property type="entry name" value="rSAM"/>
</dbReference>
<dbReference type="PANTHER" id="PTHR43020:SF2">
    <property type="entry name" value="MITOCHONDRIAL TRNA METHYLTHIOTRANSFERASE CDK5RAP1"/>
    <property type="match status" value="1"/>
</dbReference>
<dbReference type="InterPro" id="IPR006638">
    <property type="entry name" value="Elp3/MiaA/NifB-like_rSAM"/>
</dbReference>
<dbReference type="InterPro" id="IPR058240">
    <property type="entry name" value="rSAM_sf"/>
</dbReference>
<dbReference type="InterPro" id="IPR023404">
    <property type="entry name" value="rSAM_horseshoe"/>
</dbReference>
<feature type="non-terminal residue" evidence="1">
    <location>
        <position position="1"/>
    </location>
</feature>
<dbReference type="GO" id="GO:0035597">
    <property type="term" value="F:tRNA-2-methylthio-N(6)-dimethylallyladenosine(37) synthase activity"/>
    <property type="evidence" value="ECO:0007669"/>
    <property type="project" value="TreeGrafter"/>
</dbReference>
<evidence type="ECO:0000313" key="1">
    <source>
        <dbReference type="EMBL" id="CAD7238255.1"/>
    </source>
</evidence>
<proteinExistence type="predicted"/>
<dbReference type="PANTHER" id="PTHR43020">
    <property type="entry name" value="CDK5 REGULATORY SUBUNIT-ASSOCIATED PROTEIN 1"/>
    <property type="match status" value="1"/>
</dbReference>
<dbReference type="GO" id="GO:0005829">
    <property type="term" value="C:cytosol"/>
    <property type="evidence" value="ECO:0007669"/>
    <property type="project" value="TreeGrafter"/>
</dbReference>